<evidence type="ECO:0000313" key="1">
    <source>
        <dbReference type="EMBL" id="AFM26264.1"/>
    </source>
</evidence>
<keyword evidence="2" id="KW-1185">Reference proteome</keyword>
<gene>
    <name evidence="1" type="ordered locus">Desti_3616</name>
</gene>
<evidence type="ECO:0008006" key="3">
    <source>
        <dbReference type="Google" id="ProtNLM"/>
    </source>
</evidence>
<dbReference type="Proteomes" id="UP000006055">
    <property type="component" value="Chromosome"/>
</dbReference>
<dbReference type="EMBL" id="CP003360">
    <property type="protein sequence ID" value="AFM26264.1"/>
    <property type="molecule type" value="Genomic_DNA"/>
</dbReference>
<dbReference type="KEGG" id="dti:Desti_3616"/>
<dbReference type="HOGENOM" id="CLU_1169192_0_0_7"/>
<accession>I4C9M3</accession>
<dbReference type="RefSeq" id="WP_014811392.1">
    <property type="nucleotide sequence ID" value="NC_018025.1"/>
</dbReference>
<dbReference type="NCBIfam" id="TIGR04255">
    <property type="entry name" value="sporadTIGR04255"/>
    <property type="match status" value="1"/>
</dbReference>
<dbReference type="STRING" id="706587.Desti_3616"/>
<organism evidence="1 2">
    <name type="scientific">Desulfomonile tiedjei (strain ATCC 49306 / DSM 6799 / DCB-1)</name>
    <dbReference type="NCBI Taxonomy" id="706587"/>
    <lineage>
        <taxon>Bacteria</taxon>
        <taxon>Pseudomonadati</taxon>
        <taxon>Thermodesulfobacteriota</taxon>
        <taxon>Desulfomonilia</taxon>
        <taxon>Desulfomonilales</taxon>
        <taxon>Desulfomonilaceae</taxon>
        <taxon>Desulfomonile</taxon>
    </lineage>
</organism>
<evidence type="ECO:0000313" key="2">
    <source>
        <dbReference type="Proteomes" id="UP000006055"/>
    </source>
</evidence>
<reference evidence="2" key="1">
    <citation type="submission" date="2012-06" db="EMBL/GenBank/DDBJ databases">
        <title>Complete sequence of chromosome of Desulfomonile tiedjei DSM 6799.</title>
        <authorList>
            <person name="Lucas S."/>
            <person name="Copeland A."/>
            <person name="Lapidus A."/>
            <person name="Glavina del Rio T."/>
            <person name="Dalin E."/>
            <person name="Tice H."/>
            <person name="Bruce D."/>
            <person name="Goodwin L."/>
            <person name="Pitluck S."/>
            <person name="Peters L."/>
            <person name="Ovchinnikova G."/>
            <person name="Zeytun A."/>
            <person name="Lu M."/>
            <person name="Kyrpides N."/>
            <person name="Mavromatis K."/>
            <person name="Ivanova N."/>
            <person name="Brettin T."/>
            <person name="Detter J.C."/>
            <person name="Han C."/>
            <person name="Larimer F."/>
            <person name="Land M."/>
            <person name="Hauser L."/>
            <person name="Markowitz V."/>
            <person name="Cheng J.-F."/>
            <person name="Hugenholtz P."/>
            <person name="Woyke T."/>
            <person name="Wu D."/>
            <person name="Spring S."/>
            <person name="Schroeder M."/>
            <person name="Brambilla E."/>
            <person name="Klenk H.-P."/>
            <person name="Eisen J.A."/>
        </authorList>
    </citation>
    <scope>NUCLEOTIDE SEQUENCE [LARGE SCALE GENOMIC DNA]</scope>
    <source>
        <strain evidence="2">ATCC 49306 / DSM 6799 / DCB-1</strain>
    </source>
</reference>
<dbReference type="OrthoDB" id="7067399at2"/>
<dbReference type="AlphaFoldDB" id="I4C9M3"/>
<protein>
    <recommendedName>
        <fullName evidence="3">TIGR04255 family protein</fullName>
    </recommendedName>
</protein>
<name>I4C9M3_DESTA</name>
<dbReference type="InterPro" id="IPR026349">
    <property type="entry name" value="CHP04255"/>
</dbReference>
<proteinExistence type="predicted"/>
<sequence length="237" mass="27459">MNLIPDNRHPNSPLIEVVFEIRFPGETAIECKRSEIQDCIRDIYPNLLVPKIQDGMAYALEPYRFEKSDASAGVMVSLNRFGYFSRAYPGFEDFKKEYLRLLGLFGSIIKLNELNRVGLRHVNIIPFVRENRLLPLEHFFVFCKEMMNLFPGRFENFSTAFVLPAGKGKITTRIESVMRTDGGQEAFLLDFDYAKSEGDLEFDRIEEYLDEAHTESALLFHTLITENYRAYIKGEET</sequence>